<accession>A0ABU2U182</accession>
<feature type="domain" description="HTH cro/C1-type" evidence="1">
    <location>
        <begin position="28"/>
        <end position="70"/>
    </location>
</feature>
<dbReference type="InterPro" id="IPR001387">
    <property type="entry name" value="Cro/C1-type_HTH"/>
</dbReference>
<dbReference type="InterPro" id="IPR010982">
    <property type="entry name" value="Lambda_DNA-bd_dom_sf"/>
</dbReference>
<reference evidence="3" key="1">
    <citation type="submission" date="2023-07" db="EMBL/GenBank/DDBJ databases">
        <title>30 novel species of actinomycetes from the DSMZ collection.</title>
        <authorList>
            <person name="Nouioui I."/>
        </authorList>
    </citation>
    <scope>NUCLEOTIDE SEQUENCE [LARGE SCALE GENOMIC DNA]</scope>
    <source>
        <strain evidence="3">DSM 41699</strain>
    </source>
</reference>
<proteinExistence type="predicted"/>
<comment type="caution">
    <text evidence="2">The sequence shown here is derived from an EMBL/GenBank/DDBJ whole genome shotgun (WGS) entry which is preliminary data.</text>
</comment>
<sequence>MVSSQRRVEFETVLRDLLDSPAISGGRKKLARALGVNEATISHYLNGRIRPSFETLVRIADHFNVSLDYLVFGERPRAQAEDDPAGVRAQIRRAVVEASDASGRHLDMVTRISRRLQAKIDETARALVEQSENQGPVGFVTDAEAIGMEACVRRMRIMTRLFQSDVNEGEPGAFMDVVIHNLKLGRPYQYLLYGEGDSWRPSVEKFRELVTHSGVPVELSRENLQFRWLSQELVGSVCILDLDLPLIKRQEPILWERHQDNISPEGIWAYLSIERPDAQGGVTIEPVYLRSTLRQFGRDWAAAKPI</sequence>
<keyword evidence="3" id="KW-1185">Reference proteome</keyword>
<dbReference type="SMART" id="SM00530">
    <property type="entry name" value="HTH_XRE"/>
    <property type="match status" value="1"/>
</dbReference>
<dbReference type="EMBL" id="JAVREY010000045">
    <property type="protein sequence ID" value="MDT0466984.1"/>
    <property type="molecule type" value="Genomic_DNA"/>
</dbReference>
<dbReference type="Proteomes" id="UP001183809">
    <property type="component" value="Unassembled WGS sequence"/>
</dbReference>
<dbReference type="CDD" id="cd00093">
    <property type="entry name" value="HTH_XRE"/>
    <property type="match status" value="1"/>
</dbReference>
<organism evidence="2 3">
    <name type="scientific">Streptomyces gibsoniae</name>
    <dbReference type="NCBI Taxonomy" id="3075529"/>
    <lineage>
        <taxon>Bacteria</taxon>
        <taxon>Bacillati</taxon>
        <taxon>Actinomycetota</taxon>
        <taxon>Actinomycetes</taxon>
        <taxon>Kitasatosporales</taxon>
        <taxon>Streptomycetaceae</taxon>
        <taxon>Streptomyces</taxon>
    </lineage>
</organism>
<protein>
    <submittedName>
        <fullName evidence="2">Helix-turn-helix transcriptional regulator</fullName>
    </submittedName>
</protein>
<dbReference type="Gene3D" id="1.10.260.40">
    <property type="entry name" value="lambda repressor-like DNA-binding domains"/>
    <property type="match status" value="1"/>
</dbReference>
<evidence type="ECO:0000313" key="2">
    <source>
        <dbReference type="EMBL" id="MDT0466984.1"/>
    </source>
</evidence>
<dbReference type="Pfam" id="PF01381">
    <property type="entry name" value="HTH_3"/>
    <property type="match status" value="1"/>
</dbReference>
<evidence type="ECO:0000313" key="3">
    <source>
        <dbReference type="Proteomes" id="UP001183809"/>
    </source>
</evidence>
<gene>
    <name evidence="2" type="ORF">RM764_28930</name>
</gene>
<evidence type="ECO:0000259" key="1">
    <source>
        <dbReference type="PROSITE" id="PS50943"/>
    </source>
</evidence>
<name>A0ABU2U182_9ACTN</name>
<dbReference type="RefSeq" id="WP_311698445.1">
    <property type="nucleotide sequence ID" value="NZ_JAVREY010000045.1"/>
</dbReference>
<dbReference type="PROSITE" id="PS50943">
    <property type="entry name" value="HTH_CROC1"/>
    <property type="match status" value="1"/>
</dbReference>
<dbReference type="SUPFAM" id="SSF47413">
    <property type="entry name" value="lambda repressor-like DNA-binding domains"/>
    <property type="match status" value="1"/>
</dbReference>